<dbReference type="EMBL" id="FNXB01000012">
    <property type="protein sequence ID" value="SEH87562.1"/>
    <property type="molecule type" value="Genomic_DNA"/>
</dbReference>
<evidence type="ECO:0000313" key="3">
    <source>
        <dbReference type="EMBL" id="SEO02265.1"/>
    </source>
</evidence>
<evidence type="ECO:0000313" key="5">
    <source>
        <dbReference type="Proteomes" id="UP000198939"/>
    </source>
</evidence>
<reference evidence="2" key="1">
    <citation type="submission" date="2016-10" db="EMBL/GenBank/DDBJ databases">
        <authorList>
            <person name="de Groot N.N."/>
        </authorList>
    </citation>
    <scope>NUCLEOTIDE SEQUENCE [LARGE SCALE GENOMIC DNA]</scope>
    <source>
        <strain evidence="2">CCBAU85039</strain>
    </source>
</reference>
<evidence type="ECO:0000313" key="2">
    <source>
        <dbReference type="EMBL" id="SEH87562.1"/>
    </source>
</evidence>
<dbReference type="Proteomes" id="UP000198939">
    <property type="component" value="Unassembled WGS sequence"/>
</dbReference>
<proteinExistence type="predicted"/>
<dbReference type="Proteomes" id="UP000183063">
    <property type="component" value="Unassembled WGS sequence"/>
</dbReference>
<feature type="region of interest" description="Disordered" evidence="1">
    <location>
        <begin position="1"/>
        <end position="27"/>
    </location>
</feature>
<reference evidence="4" key="2">
    <citation type="submission" date="2016-10" db="EMBL/GenBank/DDBJ databases">
        <authorList>
            <person name="Wibberg D."/>
        </authorList>
    </citation>
    <scope>NUCLEOTIDE SEQUENCE [LARGE SCALE GENOMIC DNA]</scope>
</reference>
<evidence type="ECO:0000256" key="1">
    <source>
        <dbReference type="SAM" id="MobiDB-lite"/>
    </source>
</evidence>
<organism evidence="2 4">
    <name type="scientific">Rhizobium tibeticum</name>
    <dbReference type="NCBI Taxonomy" id="501024"/>
    <lineage>
        <taxon>Bacteria</taxon>
        <taxon>Pseudomonadati</taxon>
        <taxon>Pseudomonadota</taxon>
        <taxon>Alphaproteobacteria</taxon>
        <taxon>Hyphomicrobiales</taxon>
        <taxon>Rhizobiaceae</taxon>
        <taxon>Rhizobium/Agrobacterium group</taxon>
        <taxon>Rhizobium</taxon>
    </lineage>
</organism>
<feature type="compositionally biased region" description="Polar residues" evidence="1">
    <location>
        <begin position="1"/>
        <end position="16"/>
    </location>
</feature>
<reference evidence="3 5" key="3">
    <citation type="submission" date="2016-10" db="EMBL/GenBank/DDBJ databases">
        <authorList>
            <person name="Varghese N."/>
            <person name="Submissions S."/>
        </authorList>
    </citation>
    <scope>NUCLEOTIDE SEQUENCE [LARGE SCALE GENOMIC DNA]</scope>
    <source>
        <strain evidence="3 5">CGMCC 1.7071</strain>
    </source>
</reference>
<evidence type="ECO:0000313" key="4">
    <source>
        <dbReference type="Proteomes" id="UP000183063"/>
    </source>
</evidence>
<accession>A0A1H8LAU2</accession>
<dbReference type="EMBL" id="FOCV01000010">
    <property type="protein sequence ID" value="SEO02265.1"/>
    <property type="molecule type" value="Genomic_DNA"/>
</dbReference>
<keyword evidence="5" id="KW-1185">Reference proteome</keyword>
<dbReference type="STRING" id="501024.RTCCBAU85039_2835"/>
<gene>
    <name evidence="2" type="ORF">RTCCBAU85039_2835</name>
    <name evidence="3" type="ORF">SAMN05216228_1010193</name>
</gene>
<name>A0A1H8LAU2_9HYPH</name>
<dbReference type="AlphaFoldDB" id="A0A1H8LAU2"/>
<sequence>MNGKSSEAGSKSQSAKTARVAPATKEKNISAQLAGLNSLRRNYTAYMHTSDPRMTAIAAYAMAYAQY</sequence>
<protein>
    <submittedName>
        <fullName evidence="2">Uncharacterized protein</fullName>
    </submittedName>
</protein>